<evidence type="ECO:0000313" key="5">
    <source>
        <dbReference type="EMBL" id="MFD2673310.1"/>
    </source>
</evidence>
<dbReference type="Gene3D" id="1.10.10.60">
    <property type="entry name" value="Homeodomain-like"/>
    <property type="match status" value="2"/>
</dbReference>
<dbReference type="InterPro" id="IPR018060">
    <property type="entry name" value="HTH_AraC"/>
</dbReference>
<comment type="caution">
    <text evidence="5">The sequence shown here is derived from an EMBL/GenBank/DDBJ whole genome shotgun (WGS) entry which is preliminary data.</text>
</comment>
<reference evidence="6" key="1">
    <citation type="journal article" date="2019" name="Int. J. Syst. Evol. Microbiol.">
        <title>The Global Catalogue of Microorganisms (GCM) 10K type strain sequencing project: providing services to taxonomists for standard genome sequencing and annotation.</title>
        <authorList>
            <consortium name="The Broad Institute Genomics Platform"/>
            <consortium name="The Broad Institute Genome Sequencing Center for Infectious Disease"/>
            <person name="Wu L."/>
            <person name="Ma J."/>
        </authorList>
    </citation>
    <scope>NUCLEOTIDE SEQUENCE [LARGE SCALE GENOMIC DNA]</scope>
    <source>
        <strain evidence="6">KCTC 33676</strain>
    </source>
</reference>
<gene>
    <name evidence="5" type="ORF">ACFSUC_17180</name>
</gene>
<dbReference type="SMART" id="SM00342">
    <property type="entry name" value="HTH_ARAC"/>
    <property type="match status" value="1"/>
</dbReference>
<dbReference type="PROSITE" id="PS01124">
    <property type="entry name" value="HTH_ARAC_FAMILY_2"/>
    <property type="match status" value="1"/>
</dbReference>
<keyword evidence="3" id="KW-0804">Transcription</keyword>
<dbReference type="Pfam" id="PF12833">
    <property type="entry name" value="HTH_18"/>
    <property type="match status" value="1"/>
</dbReference>
<dbReference type="PANTHER" id="PTHR43280:SF2">
    <property type="entry name" value="HTH-TYPE TRANSCRIPTIONAL REGULATOR EXSA"/>
    <property type="match status" value="1"/>
</dbReference>
<sequence length="229" mass="27057">MIVIWNVDQELLHSNWQSEPEDQQEKDLIQSAESFEDVRDFVLNGRFEAVFILTSRKEVPGMAALQSLNTVIPIYTFTQVDKHAQFIILYFLYYLASVTEESHQEQAELAASRDDVDWDQSLAYIREHLYDNDLSLEQVAKQNYVSKWHFSKIFKKRFGITFREFLIQERVSLAKKLLLTNESVTSVCYAVGYGDLTHFGRIFQKKVGMPPSRYKKLYWKPDMHERRIR</sequence>
<dbReference type="SUPFAM" id="SSF46689">
    <property type="entry name" value="Homeodomain-like"/>
    <property type="match status" value="2"/>
</dbReference>
<dbReference type="PANTHER" id="PTHR43280">
    <property type="entry name" value="ARAC-FAMILY TRANSCRIPTIONAL REGULATOR"/>
    <property type="match status" value="1"/>
</dbReference>
<organism evidence="5 6">
    <name type="scientific">Marinicrinis sediminis</name>
    <dbReference type="NCBI Taxonomy" id="1652465"/>
    <lineage>
        <taxon>Bacteria</taxon>
        <taxon>Bacillati</taxon>
        <taxon>Bacillota</taxon>
        <taxon>Bacilli</taxon>
        <taxon>Bacillales</taxon>
        <taxon>Paenibacillaceae</taxon>
    </lineage>
</organism>
<evidence type="ECO:0000259" key="4">
    <source>
        <dbReference type="PROSITE" id="PS01124"/>
    </source>
</evidence>
<protein>
    <submittedName>
        <fullName evidence="5">Helix-turn-helix transcriptional regulator</fullName>
    </submittedName>
</protein>
<keyword evidence="6" id="KW-1185">Reference proteome</keyword>
<dbReference type="InterPro" id="IPR018062">
    <property type="entry name" value="HTH_AraC-typ_CS"/>
</dbReference>
<keyword evidence="1" id="KW-0805">Transcription regulation</keyword>
<dbReference type="EMBL" id="JBHUMM010000043">
    <property type="protein sequence ID" value="MFD2673310.1"/>
    <property type="molecule type" value="Genomic_DNA"/>
</dbReference>
<evidence type="ECO:0000313" key="6">
    <source>
        <dbReference type="Proteomes" id="UP001597497"/>
    </source>
</evidence>
<dbReference type="InterPro" id="IPR009057">
    <property type="entry name" value="Homeodomain-like_sf"/>
</dbReference>
<dbReference type="Proteomes" id="UP001597497">
    <property type="component" value="Unassembled WGS sequence"/>
</dbReference>
<dbReference type="PROSITE" id="PS00041">
    <property type="entry name" value="HTH_ARAC_FAMILY_1"/>
    <property type="match status" value="1"/>
</dbReference>
<evidence type="ECO:0000256" key="2">
    <source>
        <dbReference type="ARBA" id="ARBA00023125"/>
    </source>
</evidence>
<feature type="domain" description="HTH araC/xylS-type" evidence="4">
    <location>
        <begin position="119"/>
        <end position="217"/>
    </location>
</feature>
<evidence type="ECO:0000256" key="1">
    <source>
        <dbReference type="ARBA" id="ARBA00023015"/>
    </source>
</evidence>
<accession>A0ABW5REY1</accession>
<name>A0ABW5REY1_9BACL</name>
<evidence type="ECO:0000256" key="3">
    <source>
        <dbReference type="ARBA" id="ARBA00023163"/>
    </source>
</evidence>
<dbReference type="RefSeq" id="WP_379930875.1">
    <property type="nucleotide sequence ID" value="NZ_JBHUMM010000043.1"/>
</dbReference>
<proteinExistence type="predicted"/>
<keyword evidence="2" id="KW-0238">DNA-binding</keyword>